<gene>
    <name evidence="2" type="ORF">DEBR0S2_10506G</name>
</gene>
<sequence>MAKDQESISKPEGGDCSAASSESSVSSLEESADNSSCSNDSSTFKDISFADDKPANQIHTDNTSTDICGTSATVALDPRLKMIYSTVMETLNRDLRPQIQKLANDSAKYHTLRSVYHLPSITDLKKELMRQNAEGIQVNLDINSAQLLGMINKAAVRTQNSSFRNSVGSNRIPKTRMNTGLKESLSAIPEKRDVEDNHLQLRRAKVKYIFLSQVQSYERSRDQRDIRDLDTKELEIILKRINSGTFPDLKGLRRIARGFKMCCGIKEQPGNEYILKEMDNKELKLRILELLHNSQADEDN</sequence>
<feature type="compositionally biased region" description="Low complexity" evidence="1">
    <location>
        <begin position="17"/>
        <end position="41"/>
    </location>
</feature>
<name>A0A7D9H192_DEKBR</name>
<evidence type="ECO:0000313" key="3">
    <source>
        <dbReference type="Proteomes" id="UP000478008"/>
    </source>
</evidence>
<feature type="compositionally biased region" description="Basic and acidic residues" evidence="1">
    <location>
        <begin position="1"/>
        <end position="13"/>
    </location>
</feature>
<evidence type="ECO:0000256" key="1">
    <source>
        <dbReference type="SAM" id="MobiDB-lite"/>
    </source>
</evidence>
<reference evidence="2 3" key="1">
    <citation type="submission" date="2019-07" db="EMBL/GenBank/DDBJ databases">
        <authorList>
            <person name="Friedrich A."/>
            <person name="Schacherer J."/>
        </authorList>
    </citation>
    <scope>NUCLEOTIDE SEQUENCE [LARGE SCALE GENOMIC DNA]</scope>
</reference>
<organism evidence="2 3">
    <name type="scientific">Dekkera bruxellensis</name>
    <name type="common">Brettanomyces custersii</name>
    <dbReference type="NCBI Taxonomy" id="5007"/>
    <lineage>
        <taxon>Eukaryota</taxon>
        <taxon>Fungi</taxon>
        <taxon>Dikarya</taxon>
        <taxon>Ascomycota</taxon>
        <taxon>Saccharomycotina</taxon>
        <taxon>Pichiomycetes</taxon>
        <taxon>Pichiales</taxon>
        <taxon>Pichiaceae</taxon>
        <taxon>Brettanomyces</taxon>
    </lineage>
</organism>
<dbReference type="EMBL" id="CABFWN010000002">
    <property type="protein sequence ID" value="VUG17564.1"/>
    <property type="molecule type" value="Genomic_DNA"/>
</dbReference>
<protein>
    <submittedName>
        <fullName evidence="2">DEBR0S2_10506g1_1</fullName>
    </submittedName>
</protein>
<accession>A0A7D9H192</accession>
<dbReference type="Proteomes" id="UP000478008">
    <property type="component" value="Unassembled WGS sequence"/>
</dbReference>
<feature type="region of interest" description="Disordered" evidence="1">
    <location>
        <begin position="1"/>
        <end position="41"/>
    </location>
</feature>
<evidence type="ECO:0000313" key="2">
    <source>
        <dbReference type="EMBL" id="VUG17564.1"/>
    </source>
</evidence>
<keyword evidence="3" id="KW-1185">Reference proteome</keyword>
<dbReference type="AlphaFoldDB" id="A0A7D9H192"/>
<proteinExistence type="predicted"/>